<dbReference type="PANTHER" id="PTHR35115">
    <property type="entry name" value="CYCLIN DELTA-3"/>
    <property type="match status" value="1"/>
</dbReference>
<evidence type="ECO:0000313" key="1">
    <source>
        <dbReference type="EMBL" id="GBF98503.1"/>
    </source>
</evidence>
<dbReference type="Proteomes" id="UP000247498">
    <property type="component" value="Unassembled WGS sequence"/>
</dbReference>
<organism evidence="1 2">
    <name type="scientific">Raphidocelis subcapitata</name>
    <dbReference type="NCBI Taxonomy" id="307507"/>
    <lineage>
        <taxon>Eukaryota</taxon>
        <taxon>Viridiplantae</taxon>
        <taxon>Chlorophyta</taxon>
        <taxon>core chlorophytes</taxon>
        <taxon>Chlorophyceae</taxon>
        <taxon>CS clade</taxon>
        <taxon>Sphaeropleales</taxon>
        <taxon>Selenastraceae</taxon>
        <taxon>Raphidocelis</taxon>
    </lineage>
</organism>
<proteinExistence type="predicted"/>
<accession>A0A2V0PKH5</accession>
<dbReference type="FunCoup" id="A0A2V0PKH5">
    <property type="interactions" value="658"/>
</dbReference>
<dbReference type="OrthoDB" id="537706at2759"/>
<sequence length="390" mass="40900">MLHTLGSGARWGLRRHAGGMARAPCRAPLVRSAQRGGARGGCGLSSGTAARAMQIADHVTYLEEVSVTACPKLLPALLQVLQAQGHAIVPPSERAGLHPLVIPLAAAPAPPPPAGASVVGDAVVLGLLRWADPGRHKGMALPVVAMSRGARGVRLLARSVDEYLHRVLAEEEDAAGAGGPTPLADAASAASPAAVAELYSRGAVERSGLGGAKFKLYLVKKAGMYPDVSEALSLGHLARGDVTSALVAAEWYMRNNHFPGWGRPYEFAAELYKKTREEECRDVARLALRSPWWSLSCYEESVSMAQLSGTPEEVRWVLSEEAAAQRTGAVTGLNYREPVSPVMAAVSEAEGALDMVAAGQGDYESAREPVAAAYERAGLSDAANFIRAAS</sequence>
<keyword evidence="2" id="KW-1185">Reference proteome</keyword>
<dbReference type="PANTHER" id="PTHR35115:SF1">
    <property type="entry name" value="PROTEIN IN CHLOROPLAST ATPASE BIOGENESIS, CHLOROPLASTIC"/>
    <property type="match status" value="1"/>
</dbReference>
<dbReference type="EMBL" id="BDRX01000127">
    <property type="protein sequence ID" value="GBF98503.1"/>
    <property type="molecule type" value="Genomic_DNA"/>
</dbReference>
<evidence type="ECO:0000313" key="2">
    <source>
        <dbReference type="Proteomes" id="UP000247498"/>
    </source>
</evidence>
<reference evidence="1 2" key="1">
    <citation type="journal article" date="2018" name="Sci. Rep.">
        <title>Raphidocelis subcapitata (=Pseudokirchneriella subcapitata) provides an insight into genome evolution and environmental adaptations in the Sphaeropleales.</title>
        <authorList>
            <person name="Suzuki S."/>
            <person name="Yamaguchi H."/>
            <person name="Nakajima N."/>
            <person name="Kawachi M."/>
        </authorList>
    </citation>
    <scope>NUCLEOTIDE SEQUENCE [LARGE SCALE GENOMIC DNA]</scope>
    <source>
        <strain evidence="1 2">NIES-35</strain>
    </source>
</reference>
<comment type="caution">
    <text evidence="1">The sequence shown here is derived from an EMBL/GenBank/DDBJ whole genome shotgun (WGS) entry which is preliminary data.</text>
</comment>
<dbReference type="InterPro" id="IPR045287">
    <property type="entry name" value="PAB"/>
</dbReference>
<name>A0A2V0PKH5_9CHLO</name>
<dbReference type="AlphaFoldDB" id="A0A2V0PKH5"/>
<dbReference type="InParanoid" id="A0A2V0PKH5"/>
<protein>
    <submittedName>
        <fullName evidence="1">Uncharacterized protein</fullName>
    </submittedName>
</protein>
<gene>
    <name evidence="1" type="ORF">Rsub_11494</name>
</gene>